<dbReference type="SUPFAM" id="SSF51556">
    <property type="entry name" value="Metallo-dependent hydrolases"/>
    <property type="match status" value="1"/>
</dbReference>
<dbReference type="SUPFAM" id="SSF51338">
    <property type="entry name" value="Composite domain of metallo-dependent hydrolases"/>
    <property type="match status" value="1"/>
</dbReference>
<dbReference type="Gene3D" id="3.20.20.140">
    <property type="entry name" value="Metal-dependent hydrolases"/>
    <property type="match status" value="2"/>
</dbReference>
<dbReference type="EMBL" id="AFPZ01000046">
    <property type="protein sequence ID" value="EGQ26390.1"/>
    <property type="molecule type" value="Genomic_DNA"/>
</dbReference>
<dbReference type="InterPro" id="IPR051781">
    <property type="entry name" value="Metallo-dep_Hydrolase"/>
</dbReference>
<dbReference type="GO" id="GO:0016810">
    <property type="term" value="F:hydrolase activity, acting on carbon-nitrogen (but not peptide) bonds"/>
    <property type="evidence" value="ECO:0007669"/>
    <property type="project" value="InterPro"/>
</dbReference>
<sequence length="370" mass="40943">MKSEAITLKVLIRNGFVFDTNHKAFLKKDILLEDHWIREVTDELKDQTVEISIDVNGMYVTPGLIDTCSSIGLKESGIGKEGNDSYEPYAGKGMIFHVRDGIYPFDTSFKDALEAGVTANHIMSGPESVVGAVTAVIHSTGSTFEEMCITEGGGISFSMGDVPKQAYFDVTGKPLTRMGIAAEMRRMMHMLIQSSDLKDKRIFIRCHRADDIETALRIAQEVGVSITLVHATEYPLIDERWSSQVQEIIAGPAFQPIERNELMKLHPSMYRVLHEQQKKFVFASDHPKSGASNLKLEASLAIREGVPENEALYALTKGAAELLSIDHITGTIETGKFGDLVIWDQHPMNITATVLKTFIKGTEVYSKGDC</sequence>
<dbReference type="Pfam" id="PF01979">
    <property type="entry name" value="Amidohydro_1"/>
    <property type="match status" value="1"/>
</dbReference>
<dbReference type="InterPro" id="IPR011059">
    <property type="entry name" value="Metal-dep_hydrolase_composite"/>
</dbReference>
<dbReference type="InterPro" id="IPR006680">
    <property type="entry name" value="Amidohydro-rel"/>
</dbReference>
<dbReference type="PANTHER" id="PTHR43135:SF3">
    <property type="entry name" value="ALPHA-D-RIBOSE 1-METHYLPHOSPHONATE 5-TRIPHOSPHATE DIPHOSPHATASE"/>
    <property type="match status" value="1"/>
</dbReference>
<name>F9DS90_9BACL</name>
<dbReference type="InterPro" id="IPR032466">
    <property type="entry name" value="Metal_Hydrolase"/>
</dbReference>
<accession>F9DS90</accession>
<dbReference type="eggNOG" id="COG1228">
    <property type="taxonomic scope" value="Bacteria"/>
</dbReference>
<dbReference type="STRING" id="759851.SAMN04244570_2151"/>
<protein>
    <recommendedName>
        <fullName evidence="1">Amidohydrolase-related domain-containing protein</fullName>
    </recommendedName>
</protein>
<dbReference type="PANTHER" id="PTHR43135">
    <property type="entry name" value="ALPHA-D-RIBOSE 1-METHYLPHOSPHONATE 5-TRIPHOSPHATE DIPHOSPHATASE"/>
    <property type="match status" value="1"/>
</dbReference>
<proteinExistence type="predicted"/>
<dbReference type="Proteomes" id="UP000005316">
    <property type="component" value="Unassembled WGS sequence"/>
</dbReference>
<dbReference type="HOGENOM" id="CLU_046987_0_0_9"/>
<evidence type="ECO:0000259" key="1">
    <source>
        <dbReference type="Pfam" id="PF01979"/>
    </source>
</evidence>
<feature type="domain" description="Amidohydrolase-related" evidence="1">
    <location>
        <begin position="215"/>
        <end position="364"/>
    </location>
</feature>
<dbReference type="OrthoDB" id="9767366at2"/>
<evidence type="ECO:0000313" key="3">
    <source>
        <dbReference type="Proteomes" id="UP000005316"/>
    </source>
</evidence>
<evidence type="ECO:0000313" key="2">
    <source>
        <dbReference type="EMBL" id="EGQ26390.1"/>
    </source>
</evidence>
<reference evidence="2 3" key="1">
    <citation type="submission" date="2011-04" db="EMBL/GenBank/DDBJ databases">
        <authorList>
            <person name="Muzny D."/>
            <person name="Qin X."/>
            <person name="Deng J."/>
            <person name="Jiang H."/>
            <person name="Liu Y."/>
            <person name="Qu J."/>
            <person name="Song X.-Z."/>
            <person name="Zhang L."/>
            <person name="Thornton R."/>
            <person name="Coyle M."/>
            <person name="Francisco L."/>
            <person name="Jackson L."/>
            <person name="Javaid M."/>
            <person name="Korchina V."/>
            <person name="Kovar C."/>
            <person name="Mata R."/>
            <person name="Mathew T."/>
            <person name="Ngo R."/>
            <person name="Nguyen L."/>
            <person name="Nguyen N."/>
            <person name="Okwuonu G."/>
            <person name="Ongeri F."/>
            <person name="Pham C."/>
            <person name="Simmons D."/>
            <person name="Wilczek-Boney K."/>
            <person name="Hale W."/>
            <person name="Jakkamsetti A."/>
            <person name="Pham P."/>
            <person name="Ruth R."/>
            <person name="San Lucas F."/>
            <person name="Warren J."/>
            <person name="Zhang J."/>
            <person name="Zhao Z."/>
            <person name="Zhou C."/>
            <person name="Zhu D."/>
            <person name="Lee S."/>
            <person name="Bess C."/>
            <person name="Blankenburg K."/>
            <person name="Forbes L."/>
            <person name="Fu Q."/>
            <person name="Gubbala S."/>
            <person name="Hirani K."/>
            <person name="Jayaseelan J.C."/>
            <person name="Lara F."/>
            <person name="Munidasa M."/>
            <person name="Palculict T."/>
            <person name="Patil S."/>
            <person name="Pu L.-L."/>
            <person name="Saada N."/>
            <person name="Tang L."/>
            <person name="Weissenberger G."/>
            <person name="Zhu Y."/>
            <person name="Hemphill L."/>
            <person name="Shang Y."/>
            <person name="Youmans B."/>
            <person name="Ayvaz T."/>
            <person name="Ross M."/>
            <person name="Santibanez J."/>
            <person name="Aqrawi P."/>
            <person name="Gross S."/>
            <person name="Joshi V."/>
            <person name="Fowler G."/>
            <person name="Nazareth L."/>
            <person name="Reid J."/>
            <person name="Worley K."/>
            <person name="Petrosino J."/>
            <person name="Highlander S."/>
            <person name="Gibbs R."/>
        </authorList>
    </citation>
    <scope>NUCLEOTIDE SEQUENCE [LARGE SCALE GENOMIC DNA]</scope>
    <source>
        <strain evidence="2 3">2681</strain>
    </source>
</reference>
<dbReference type="Gene3D" id="2.30.40.10">
    <property type="entry name" value="Urease, subunit C, domain 1"/>
    <property type="match status" value="1"/>
</dbReference>
<gene>
    <name evidence="2" type="ORF">HMPREF9372_1670</name>
</gene>
<dbReference type="AlphaFoldDB" id="F9DS90"/>
<comment type="caution">
    <text evidence="2">The sequence shown here is derived from an EMBL/GenBank/DDBJ whole genome shotgun (WGS) entry which is preliminary data.</text>
</comment>
<organism evidence="2 3">
    <name type="scientific">Sporosarcina newyorkensis 2681</name>
    <dbReference type="NCBI Taxonomy" id="1027292"/>
    <lineage>
        <taxon>Bacteria</taxon>
        <taxon>Bacillati</taxon>
        <taxon>Bacillota</taxon>
        <taxon>Bacilli</taxon>
        <taxon>Bacillales</taxon>
        <taxon>Caryophanaceae</taxon>
        <taxon>Sporosarcina</taxon>
    </lineage>
</organism>